<sequence length="278" mass="28872">MARPRGRADQHRGCSRASHPDPKATFSGNALRSQPRRSRRSPASPTRPNQGRRLAPAGVPGGDRDAAVRRAGIPLHPCWRRPTTGAIRSRPTATATAARRDGGRFGQTGAAAKPVPARPSRRRTHCRLPLRSGRPTAPGPASTIDHREGHMKPGSDASPARRRGAAPPPGRACPGMVSWRGRAPSRVAPAPITIPGDRDRAVGLHGHLAAAIATCDRTPCGNVGASLASVVTGDAVRLARSAGATAFVARAHATRAIPPRLPGRAGPPSASLGRGSRP</sequence>
<evidence type="ECO:0000313" key="2">
    <source>
        <dbReference type="EMBL" id="SFL36675.1"/>
    </source>
</evidence>
<name>A0A1I4H3B1_9HYPH</name>
<feature type="compositionally biased region" description="Basic residues" evidence="1">
    <location>
        <begin position="119"/>
        <end position="128"/>
    </location>
</feature>
<feature type="compositionally biased region" description="Basic and acidic residues" evidence="1">
    <location>
        <begin position="1"/>
        <end position="22"/>
    </location>
</feature>
<dbReference type="Proteomes" id="UP000199048">
    <property type="component" value="Unassembled WGS sequence"/>
</dbReference>
<accession>A0A1I4H3B1</accession>
<organism evidence="2 3">
    <name type="scientific">Methylobacterium pseudosasicola</name>
    <dbReference type="NCBI Taxonomy" id="582667"/>
    <lineage>
        <taxon>Bacteria</taxon>
        <taxon>Pseudomonadati</taxon>
        <taxon>Pseudomonadota</taxon>
        <taxon>Alphaproteobacteria</taxon>
        <taxon>Hyphomicrobiales</taxon>
        <taxon>Methylobacteriaceae</taxon>
        <taxon>Methylobacterium</taxon>
    </lineage>
</organism>
<protein>
    <submittedName>
        <fullName evidence="2">Uncharacterized protein</fullName>
    </submittedName>
</protein>
<proteinExistence type="predicted"/>
<feature type="compositionally biased region" description="Basic and acidic residues" evidence="1">
    <location>
        <begin position="144"/>
        <end position="153"/>
    </location>
</feature>
<feature type="region of interest" description="Disordered" evidence="1">
    <location>
        <begin position="1"/>
        <end position="182"/>
    </location>
</feature>
<reference evidence="3" key="1">
    <citation type="submission" date="2016-10" db="EMBL/GenBank/DDBJ databases">
        <authorList>
            <person name="Varghese N."/>
            <person name="Submissions S."/>
        </authorList>
    </citation>
    <scope>NUCLEOTIDE SEQUENCE [LARGE SCALE GENOMIC DNA]</scope>
    <source>
        <strain evidence="3">BL36</strain>
    </source>
</reference>
<gene>
    <name evidence="2" type="ORF">SAMN05192568_10044</name>
</gene>
<keyword evidence="3" id="KW-1185">Reference proteome</keyword>
<evidence type="ECO:0000313" key="3">
    <source>
        <dbReference type="Proteomes" id="UP000199048"/>
    </source>
</evidence>
<dbReference type="EMBL" id="FOTK01000004">
    <property type="protein sequence ID" value="SFL36675.1"/>
    <property type="molecule type" value="Genomic_DNA"/>
</dbReference>
<feature type="region of interest" description="Disordered" evidence="1">
    <location>
        <begin position="256"/>
        <end position="278"/>
    </location>
</feature>
<feature type="compositionally biased region" description="Low complexity" evidence="1">
    <location>
        <begin position="86"/>
        <end position="97"/>
    </location>
</feature>
<dbReference type="AlphaFoldDB" id="A0A1I4H3B1"/>
<evidence type="ECO:0000256" key="1">
    <source>
        <dbReference type="SAM" id="MobiDB-lite"/>
    </source>
</evidence>